<name>A0A166NYJ1_9AGAM</name>
<organism evidence="2 3">
    <name type="scientific">Athelia psychrophila</name>
    <dbReference type="NCBI Taxonomy" id="1759441"/>
    <lineage>
        <taxon>Eukaryota</taxon>
        <taxon>Fungi</taxon>
        <taxon>Dikarya</taxon>
        <taxon>Basidiomycota</taxon>
        <taxon>Agaricomycotina</taxon>
        <taxon>Agaricomycetes</taxon>
        <taxon>Agaricomycetidae</taxon>
        <taxon>Atheliales</taxon>
        <taxon>Atheliaceae</taxon>
        <taxon>Athelia</taxon>
    </lineage>
</organism>
<gene>
    <name evidence="2" type="ORF">FIBSPDRAFT_1041357</name>
</gene>
<dbReference type="Proteomes" id="UP000076532">
    <property type="component" value="Unassembled WGS sequence"/>
</dbReference>
<evidence type="ECO:0000313" key="2">
    <source>
        <dbReference type="EMBL" id="KZP25511.1"/>
    </source>
</evidence>
<feature type="compositionally biased region" description="Basic and acidic residues" evidence="1">
    <location>
        <begin position="1"/>
        <end position="10"/>
    </location>
</feature>
<sequence length="69" mass="7456">MSVRDADKRPRALSSDEAGLQNKQPRTEGSNGKRHPNHQAGLIFNTNDISGSATIYNAGGHIIHGDYIV</sequence>
<protein>
    <submittedName>
        <fullName evidence="2">Uncharacterized protein</fullName>
    </submittedName>
</protein>
<dbReference type="AlphaFoldDB" id="A0A166NYJ1"/>
<evidence type="ECO:0000256" key="1">
    <source>
        <dbReference type="SAM" id="MobiDB-lite"/>
    </source>
</evidence>
<feature type="region of interest" description="Disordered" evidence="1">
    <location>
        <begin position="1"/>
        <end position="44"/>
    </location>
</feature>
<proteinExistence type="predicted"/>
<reference evidence="2 3" key="1">
    <citation type="journal article" date="2016" name="Mol. Biol. Evol.">
        <title>Comparative Genomics of Early-Diverging Mushroom-Forming Fungi Provides Insights into the Origins of Lignocellulose Decay Capabilities.</title>
        <authorList>
            <person name="Nagy L.G."/>
            <person name="Riley R."/>
            <person name="Tritt A."/>
            <person name="Adam C."/>
            <person name="Daum C."/>
            <person name="Floudas D."/>
            <person name="Sun H."/>
            <person name="Yadav J.S."/>
            <person name="Pangilinan J."/>
            <person name="Larsson K.H."/>
            <person name="Matsuura K."/>
            <person name="Barry K."/>
            <person name="Labutti K."/>
            <person name="Kuo R."/>
            <person name="Ohm R.A."/>
            <person name="Bhattacharya S.S."/>
            <person name="Shirouzu T."/>
            <person name="Yoshinaga Y."/>
            <person name="Martin F.M."/>
            <person name="Grigoriev I.V."/>
            <person name="Hibbett D.S."/>
        </authorList>
    </citation>
    <scope>NUCLEOTIDE SEQUENCE [LARGE SCALE GENOMIC DNA]</scope>
    <source>
        <strain evidence="2 3">CBS 109695</strain>
    </source>
</reference>
<evidence type="ECO:0000313" key="3">
    <source>
        <dbReference type="Proteomes" id="UP000076532"/>
    </source>
</evidence>
<accession>A0A166NYJ1</accession>
<feature type="compositionally biased region" description="Polar residues" evidence="1">
    <location>
        <begin position="21"/>
        <end position="30"/>
    </location>
</feature>
<keyword evidence="3" id="KW-1185">Reference proteome</keyword>
<dbReference type="EMBL" id="KV417520">
    <property type="protein sequence ID" value="KZP25511.1"/>
    <property type="molecule type" value="Genomic_DNA"/>
</dbReference>
<feature type="non-terminal residue" evidence="2">
    <location>
        <position position="69"/>
    </location>
</feature>